<organism evidence="2 3">
    <name type="scientific">uncultured phage cr131_1</name>
    <dbReference type="NCBI Taxonomy" id="2772093"/>
    <lineage>
        <taxon>Viruses</taxon>
        <taxon>Duplodnaviria</taxon>
        <taxon>Heunggongvirae</taxon>
        <taxon>Uroviricota</taxon>
        <taxon>Caudoviricetes</taxon>
        <taxon>Crassvirales</taxon>
        <taxon>Suoliviridae</taxon>
        <taxon>Oafivirinae</taxon>
        <taxon>Cacepaovirus</taxon>
        <taxon>Cacepaovirus simiae</taxon>
    </lineage>
</organism>
<protein>
    <submittedName>
        <fullName evidence="2">Uncharacterized protein</fullName>
    </submittedName>
</protein>
<accession>A0A7M1RTH4</accession>
<dbReference type="Proteomes" id="UP000594129">
    <property type="component" value="Segment"/>
</dbReference>
<evidence type="ECO:0000313" key="2">
    <source>
        <dbReference type="EMBL" id="QOR57747.1"/>
    </source>
</evidence>
<keyword evidence="1" id="KW-0812">Transmembrane</keyword>
<evidence type="ECO:0000313" key="3">
    <source>
        <dbReference type="Proteomes" id="UP000594129"/>
    </source>
</evidence>
<keyword evidence="1" id="KW-0472">Membrane</keyword>
<name>A0A7M1RTH4_9CAUD</name>
<dbReference type="KEGG" id="vg:65131906"/>
<dbReference type="RefSeq" id="YP_010113387.1">
    <property type="nucleotide sequence ID" value="NC_055902.1"/>
</dbReference>
<dbReference type="EMBL" id="MT774409">
    <property type="protein sequence ID" value="QOR57747.1"/>
    <property type="molecule type" value="Genomic_DNA"/>
</dbReference>
<keyword evidence="3" id="KW-1185">Reference proteome</keyword>
<proteinExistence type="predicted"/>
<sequence length="714" mass="78117">MNKRNRLLQYKQIRNGLPRYDLAAKQTASGYLQSDNFNIGTPSILQGQDMSAEASMYKPSLQGVVSTGTPYVTMLKQPLTGAFKYSSLMGGLGLKASNAALLASTKTMMSNISKMSTDQMLKAAANNTLGLAMSAGAKLAGEEAGKKAIQETTKQATSALGGTVGTALSAAGAAYGLYNLGSGLAKGLSIPTAGMMDQSHNETTQSINGVDYTTKNIGDTSAYDRMLKYNENNRVLSNSISGVGAGVGSALAVGSLLGTSLGPLGIIGGGLIGGLIGGIGSLFGRNRRKRELRRRKEALISSYANQNKLAESVAASEGLRNEFDNDTYTGTSLYNADRGKTAVNYNLIDQPSKGRYGMVFDKDGYHLGPINSKVGKGETIVNFDEGKMTYIDKGKKRADDQYSSVQEGDNNYIAGNDIDWTNGKSFADQVAPMSKQYVKNEKLRKLIESNKNADNKTKELNLKQLDLMQLQLVESTKEPLNRQEMQHKILNTYDGTMPQYNKGKFNLNWLLPLIYAGAYGIPNSQYNYYKNSAPQAANSYVRNSNADRALNILGQMHFDPYQQAQLVRDAYRQGIYNINQQGGLSAGQRTKMLAAHGNNYMMNMAKLYGEANDINNKYKQAYAQALMEAGEKDAARQQTALAQQQQAYREAVARRLLGMENANQGRLNMLGALGKNLFQQQEFESARDYNNRLIDLYDRQANLEGRRFNRTLYK</sequence>
<evidence type="ECO:0000256" key="1">
    <source>
        <dbReference type="SAM" id="Phobius"/>
    </source>
</evidence>
<keyword evidence="1" id="KW-1133">Transmembrane helix</keyword>
<dbReference type="GeneID" id="65131906"/>
<reference evidence="2 3" key="1">
    <citation type="submission" date="2020-07" db="EMBL/GenBank/DDBJ databases">
        <title>Taxonomic proposal: Crassvirales, a new order of highly abundant and diverse bacterial viruses.</title>
        <authorList>
            <person name="Shkoporov A.N."/>
            <person name="Stockdale S.R."/>
            <person name="Guerin E."/>
            <person name="Ross R.P."/>
            <person name="Hill C."/>
        </authorList>
    </citation>
    <scope>NUCLEOTIDE SEQUENCE [LARGE SCALE GENOMIC DNA]</scope>
</reference>
<feature type="transmembrane region" description="Helical" evidence="1">
    <location>
        <begin position="235"/>
        <end position="258"/>
    </location>
</feature>
<feature type="transmembrane region" description="Helical" evidence="1">
    <location>
        <begin position="264"/>
        <end position="284"/>
    </location>
</feature>